<feature type="region of interest" description="Disordered" evidence="1">
    <location>
        <begin position="242"/>
        <end position="378"/>
    </location>
</feature>
<organism evidence="3 4">
    <name type="scientific">Pipra filicauda</name>
    <name type="common">Wire-tailed manakin</name>
    <dbReference type="NCBI Taxonomy" id="649802"/>
    <lineage>
        <taxon>Eukaryota</taxon>
        <taxon>Metazoa</taxon>
        <taxon>Chordata</taxon>
        <taxon>Craniata</taxon>
        <taxon>Vertebrata</taxon>
        <taxon>Euteleostomi</taxon>
        <taxon>Archelosauria</taxon>
        <taxon>Archosauria</taxon>
        <taxon>Dinosauria</taxon>
        <taxon>Saurischia</taxon>
        <taxon>Theropoda</taxon>
        <taxon>Coelurosauria</taxon>
        <taxon>Aves</taxon>
        <taxon>Neognathae</taxon>
        <taxon>Neoaves</taxon>
        <taxon>Telluraves</taxon>
        <taxon>Australaves</taxon>
        <taxon>Passeriformes</taxon>
        <taxon>Pipridae</taxon>
        <taxon>Pipra</taxon>
    </lineage>
</organism>
<gene>
    <name evidence="4" type="primary">LOC113988656</name>
</gene>
<feature type="compositionally biased region" description="Low complexity" evidence="1">
    <location>
        <begin position="406"/>
        <end position="415"/>
    </location>
</feature>
<dbReference type="RefSeq" id="XP_027578270.1">
    <property type="nucleotide sequence ID" value="XM_027722469.2"/>
</dbReference>
<evidence type="ECO:0000313" key="3">
    <source>
        <dbReference type="Proteomes" id="UP000504627"/>
    </source>
</evidence>
<dbReference type="Pfam" id="PF02437">
    <property type="entry name" value="Ski_Sno_DHD"/>
    <property type="match status" value="1"/>
</dbReference>
<dbReference type="CTD" id="100170841"/>
<sequence>MFLTCEGTFGIVPATMDYNGEARPGDFHAGYQEIEGINLGYLQINGTQMFALAQVLSDLFKDIPRTTISKKMETLKIKSRRCDLKELRTLKAINSVPTRAVKCSLISKADLEALCTSCKSLSPRRRKRKRKSKRREQLLLPDPGELFPCPRPQLLPPCRAGGCCGPAAPARPRPPPAFPGPQPFHRAFPPRGGRGLAGRGGLFAGVLAGYPRDLALLHPAAAHPAALPAALAPAGRRKRGPCCAKGLFPQEKGPAAARKGRSSGFPGSKRQGTSAGYSSDSDSSLDFAGSSPATSSDSSEEEEEEEEEEEGDSSCSSEEGSSSESESSSLCSGDSVQSTRYRQAALPRFPPQPPREPLGEERPAEPPPSVGKALRPDPDLLFLSQQLWARTLRASTLESLSPAPAPASGAQPQPGLYAKQEASPSSSSSSSSSSSPPPSPSSTPEGDPQQKEGGFGDAEPCAKGKDLHKDASNNRASLERAERQSGALTGPAPSPEAAPGSAPQPPELGGSPGPAAPGEEGEPRREHFDRLIRQSKLWCYAKGFNLDGKSLRHGGRPEPWKGAELKSPGSKRAESPSTLSSKALRGNGSERNAKRRRLARGAEAERQQSSSKGRPQKTPRRNAKKGNTPCKRLGSAGPTPPRNSFSLMGNFPCIPSLVVGEDGDLCPASSLGGKNSWALSKTHPLWSWHLGGNAIPVPPSLKFRGYSLEDL</sequence>
<feature type="region of interest" description="Disordered" evidence="1">
    <location>
        <begin position="399"/>
        <end position="529"/>
    </location>
</feature>
<feature type="compositionally biased region" description="Basic and acidic residues" evidence="1">
    <location>
        <begin position="460"/>
        <end position="483"/>
    </location>
</feature>
<accession>A0A6J2GSB8</accession>
<dbReference type="Proteomes" id="UP000504627">
    <property type="component" value="Unplaced"/>
</dbReference>
<dbReference type="PANTHER" id="PTHR23187:SF1">
    <property type="entry name" value="ELONGIN BC AND POLYCOMB REPRESSIVE COMPLEX 2-ASSOCIATED PROTEIN"/>
    <property type="match status" value="1"/>
</dbReference>
<dbReference type="Gene3D" id="3.10.260.20">
    <property type="entry name" value="Ski"/>
    <property type="match status" value="1"/>
</dbReference>
<feature type="domain" description="SKI/SNO/DAC" evidence="2">
    <location>
        <begin position="33"/>
        <end position="119"/>
    </location>
</feature>
<reference evidence="4" key="1">
    <citation type="submission" date="2025-08" db="UniProtKB">
        <authorList>
            <consortium name="RefSeq"/>
        </authorList>
    </citation>
    <scope>IDENTIFICATION</scope>
    <source>
        <tissue evidence="4">Muscle</tissue>
    </source>
</reference>
<feature type="compositionally biased region" description="Basic residues" evidence="1">
    <location>
        <begin position="614"/>
        <end position="624"/>
    </location>
</feature>
<feature type="compositionally biased region" description="Low complexity" evidence="1">
    <location>
        <begin position="313"/>
        <end position="335"/>
    </location>
</feature>
<dbReference type="AlphaFoldDB" id="A0A6J2GSB8"/>
<feature type="compositionally biased region" description="Basic and acidic residues" evidence="1">
    <location>
        <begin position="555"/>
        <end position="564"/>
    </location>
</feature>
<feature type="compositionally biased region" description="Pro residues" evidence="1">
    <location>
        <begin position="492"/>
        <end position="506"/>
    </location>
</feature>
<dbReference type="GeneID" id="113988656"/>
<dbReference type="Pfam" id="PF15223">
    <property type="entry name" value="EPOP"/>
    <property type="match status" value="1"/>
</dbReference>
<evidence type="ECO:0000256" key="1">
    <source>
        <dbReference type="SAM" id="MobiDB-lite"/>
    </source>
</evidence>
<feature type="compositionally biased region" description="Low complexity" evidence="1">
    <location>
        <begin position="423"/>
        <end position="434"/>
    </location>
</feature>
<dbReference type="InterPro" id="IPR009061">
    <property type="entry name" value="DNA-bd_dom_put_sf"/>
</dbReference>
<dbReference type="SUPFAM" id="SSF46955">
    <property type="entry name" value="Putative DNA-binding domain"/>
    <property type="match status" value="1"/>
</dbReference>
<proteinExistence type="predicted"/>
<dbReference type="InParanoid" id="A0A6J2GSB8"/>
<feature type="region of interest" description="Disordered" evidence="1">
    <location>
        <begin position="545"/>
        <end position="643"/>
    </location>
</feature>
<name>A0A6J2GSB8_9PASS</name>
<dbReference type="InterPro" id="IPR052119">
    <property type="entry name" value="ElonginBC-PRC2_ViralRestrict"/>
</dbReference>
<keyword evidence="3" id="KW-1185">Reference proteome</keyword>
<feature type="compositionally biased region" description="Acidic residues" evidence="1">
    <location>
        <begin position="298"/>
        <end position="312"/>
    </location>
</feature>
<dbReference type="InterPro" id="IPR027971">
    <property type="entry name" value="EPOP"/>
</dbReference>
<feature type="compositionally biased region" description="Low complexity" evidence="1">
    <location>
        <begin position="274"/>
        <end position="297"/>
    </location>
</feature>
<protein>
    <submittedName>
        <fullName evidence="4">Elongin BC and Polycomb repressive complex 2-associated protein</fullName>
    </submittedName>
</protein>
<evidence type="ECO:0000259" key="2">
    <source>
        <dbReference type="Pfam" id="PF02437"/>
    </source>
</evidence>
<dbReference type="PANTHER" id="PTHR23187">
    <property type="entry name" value="FLJ44216 PROTEIN-RELATED"/>
    <property type="match status" value="1"/>
</dbReference>
<dbReference type="InterPro" id="IPR003380">
    <property type="entry name" value="SKI/SNO/DAC"/>
</dbReference>
<dbReference type="InterPro" id="IPR037000">
    <property type="entry name" value="Ski_DNA-bd_sf"/>
</dbReference>
<evidence type="ECO:0000313" key="4">
    <source>
        <dbReference type="RefSeq" id="XP_027578270.1"/>
    </source>
</evidence>